<reference evidence="6" key="2">
    <citation type="journal article" date="2023" name="IMA Fungus">
        <title>Comparative genomic study of the Penicillium genus elucidates a diverse pangenome and 15 lateral gene transfer events.</title>
        <authorList>
            <person name="Petersen C."/>
            <person name="Sorensen T."/>
            <person name="Nielsen M.R."/>
            <person name="Sondergaard T.E."/>
            <person name="Sorensen J.L."/>
            <person name="Fitzpatrick D.A."/>
            <person name="Frisvad J.C."/>
            <person name="Nielsen K.L."/>
        </authorList>
    </citation>
    <scope>NUCLEOTIDE SEQUENCE</scope>
    <source>
        <strain evidence="6">IBT 16125</strain>
    </source>
</reference>
<reference evidence="6" key="1">
    <citation type="submission" date="2022-12" db="EMBL/GenBank/DDBJ databases">
        <authorList>
            <person name="Petersen C."/>
        </authorList>
    </citation>
    <scope>NUCLEOTIDE SEQUENCE</scope>
    <source>
        <strain evidence="6">IBT 16125</strain>
    </source>
</reference>
<feature type="transmembrane region" description="Helical" evidence="5">
    <location>
        <begin position="240"/>
        <end position="260"/>
    </location>
</feature>
<dbReference type="Pfam" id="PF04479">
    <property type="entry name" value="RTA1"/>
    <property type="match status" value="1"/>
</dbReference>
<dbReference type="RefSeq" id="XP_056770611.1">
    <property type="nucleotide sequence ID" value="XM_056906504.1"/>
</dbReference>
<dbReference type="PANTHER" id="PTHR31465:SF1">
    <property type="entry name" value="PROTEIN RTA1-RELATED"/>
    <property type="match status" value="1"/>
</dbReference>
<dbReference type="GeneID" id="81596747"/>
<comment type="subcellular location">
    <subcellularLocation>
        <location evidence="1">Membrane</location>
        <topology evidence="1">Multi-pass membrane protein</topology>
    </subcellularLocation>
</comment>
<evidence type="ECO:0000256" key="5">
    <source>
        <dbReference type="SAM" id="Phobius"/>
    </source>
</evidence>
<evidence type="ECO:0000256" key="3">
    <source>
        <dbReference type="ARBA" id="ARBA00022989"/>
    </source>
</evidence>
<evidence type="ECO:0008006" key="8">
    <source>
        <dbReference type="Google" id="ProtNLM"/>
    </source>
</evidence>
<keyword evidence="3 5" id="KW-1133">Transmembrane helix</keyword>
<feature type="transmembrane region" description="Helical" evidence="5">
    <location>
        <begin position="118"/>
        <end position="140"/>
    </location>
</feature>
<dbReference type="InterPro" id="IPR007568">
    <property type="entry name" value="RTA1"/>
</dbReference>
<protein>
    <recommendedName>
        <fullName evidence="8">RTA1 like protein</fullName>
    </recommendedName>
</protein>
<dbReference type="EMBL" id="JAPVEA010000002">
    <property type="protein sequence ID" value="KAJ5461569.1"/>
    <property type="molecule type" value="Genomic_DNA"/>
</dbReference>
<feature type="transmembrane region" description="Helical" evidence="5">
    <location>
        <begin position="44"/>
        <end position="61"/>
    </location>
</feature>
<feature type="transmembrane region" description="Helical" evidence="5">
    <location>
        <begin position="205"/>
        <end position="225"/>
    </location>
</feature>
<dbReference type="Proteomes" id="UP001213681">
    <property type="component" value="Unassembled WGS sequence"/>
</dbReference>
<dbReference type="AlphaFoldDB" id="A0AAD6CES4"/>
<proteinExistence type="predicted"/>
<comment type="caution">
    <text evidence="6">The sequence shown here is derived from an EMBL/GenBank/DDBJ whole genome shotgun (WGS) entry which is preliminary data.</text>
</comment>
<feature type="transmembrane region" description="Helical" evidence="5">
    <location>
        <begin position="152"/>
        <end position="175"/>
    </location>
</feature>
<evidence type="ECO:0000256" key="1">
    <source>
        <dbReference type="ARBA" id="ARBA00004141"/>
    </source>
</evidence>
<feature type="transmembrane region" description="Helical" evidence="5">
    <location>
        <begin position="12"/>
        <end position="32"/>
    </location>
</feature>
<keyword evidence="2 5" id="KW-0812">Transmembrane</keyword>
<evidence type="ECO:0000256" key="2">
    <source>
        <dbReference type="ARBA" id="ARBA00022692"/>
    </source>
</evidence>
<dbReference type="PANTHER" id="PTHR31465">
    <property type="entry name" value="PROTEIN RTA1-RELATED"/>
    <property type="match status" value="1"/>
</dbReference>
<gene>
    <name evidence="6" type="ORF">N7458_003121</name>
</gene>
<evidence type="ECO:0000313" key="6">
    <source>
        <dbReference type="EMBL" id="KAJ5461569.1"/>
    </source>
</evidence>
<accession>A0AAD6CES4</accession>
<evidence type="ECO:0000256" key="4">
    <source>
        <dbReference type="ARBA" id="ARBA00023136"/>
    </source>
</evidence>
<keyword evidence="7" id="KW-1185">Reference proteome</keyword>
<name>A0AAD6CES4_9EURO</name>
<organism evidence="6 7">
    <name type="scientific">Penicillium daleae</name>
    <dbReference type="NCBI Taxonomy" id="63821"/>
    <lineage>
        <taxon>Eukaryota</taxon>
        <taxon>Fungi</taxon>
        <taxon>Dikarya</taxon>
        <taxon>Ascomycota</taxon>
        <taxon>Pezizomycotina</taxon>
        <taxon>Eurotiomycetes</taxon>
        <taxon>Eurotiomycetidae</taxon>
        <taxon>Eurotiales</taxon>
        <taxon>Aspergillaceae</taxon>
        <taxon>Penicillium</taxon>
    </lineage>
</organism>
<feature type="transmembrane region" description="Helical" evidence="5">
    <location>
        <begin position="73"/>
        <end position="97"/>
    </location>
</feature>
<keyword evidence="4 5" id="KW-0472">Membrane</keyword>
<evidence type="ECO:0000313" key="7">
    <source>
        <dbReference type="Proteomes" id="UP001213681"/>
    </source>
</evidence>
<sequence>MASDSSYVLYHYTPNLPCAILLAVLFALTTIFHLYQRIKVHSKYFNPFIVGGIFQIIGYGARAGSHFYMHSTILYAIQSLLILLAPTLYAASIYMVLGRIISFLHGEHLSYIPVKWMTKVFVAGDVLSFILQAAGGGIMTSGSENTIKIGQWVIVAGLCVQLMFFGAFVLTSLIFHIKIIRRPTIESERSTDKHGSIWPRDWRGLLFACYSTSLLILIRSIYRLIEFVQGNDGYVISHEVFLYVFDAAMMFSVMVVMNVLHPSFVLNKRIESPTVQSDRDIQWKSDVEMQQHSALSRD</sequence>
<dbReference type="GO" id="GO:0016020">
    <property type="term" value="C:membrane"/>
    <property type="evidence" value="ECO:0007669"/>
    <property type="project" value="UniProtKB-SubCell"/>
</dbReference>